<accession>F9S5Z6</accession>
<keyword evidence="2" id="KW-1185">Reference proteome</keyword>
<name>F9S5Z6_9VIBR</name>
<proteinExistence type="predicted"/>
<organism evidence="1 2">
    <name type="scientific">Vibrio ichthyoenteri ATCC 700023</name>
    <dbReference type="NCBI Taxonomy" id="870968"/>
    <lineage>
        <taxon>Bacteria</taxon>
        <taxon>Pseudomonadati</taxon>
        <taxon>Pseudomonadota</taxon>
        <taxon>Gammaproteobacteria</taxon>
        <taxon>Vibrionales</taxon>
        <taxon>Vibrionaceae</taxon>
        <taxon>Vibrio</taxon>
    </lineage>
</organism>
<dbReference type="EMBL" id="AFWF01000246">
    <property type="protein sequence ID" value="EGU34461.1"/>
    <property type="molecule type" value="Genomic_DNA"/>
</dbReference>
<sequence length="56" mass="6336">MVDLDGYCLEQRKGLPAHQQQIVYMCDGGGVWLETFVGEGGKVQQDLSKYHGRQHE</sequence>
<reference evidence="1 2" key="1">
    <citation type="journal article" date="2012" name="Int. J. Syst. Evol. Microbiol.">
        <title>Vibrio caribbeanicus sp. nov., isolated from the marine sponge Scleritoderma cyanea.</title>
        <authorList>
            <person name="Hoffmann M."/>
            <person name="Monday S.R."/>
            <person name="Allard M.W."/>
            <person name="Strain E.A."/>
            <person name="Whittaker P."/>
            <person name="Naum M."/>
            <person name="McCarthy P.J."/>
            <person name="Lopez J.V."/>
            <person name="Fischer M."/>
            <person name="Brown E.W."/>
        </authorList>
    </citation>
    <scope>NUCLEOTIDE SEQUENCE [LARGE SCALE GENOMIC DNA]</scope>
    <source>
        <strain evidence="1 2">ATCC 700023</strain>
    </source>
</reference>
<protein>
    <submittedName>
        <fullName evidence="1">Uncharacterized protein</fullName>
    </submittedName>
</protein>
<evidence type="ECO:0000313" key="2">
    <source>
        <dbReference type="Proteomes" id="UP000004605"/>
    </source>
</evidence>
<gene>
    <name evidence="1" type="ORF">VII00023_08547</name>
</gene>
<evidence type="ECO:0000313" key="1">
    <source>
        <dbReference type="EMBL" id="EGU34461.1"/>
    </source>
</evidence>
<dbReference type="AlphaFoldDB" id="F9S5Z6"/>
<comment type="caution">
    <text evidence="1">The sequence shown here is derived from an EMBL/GenBank/DDBJ whole genome shotgun (WGS) entry which is preliminary data.</text>
</comment>
<dbReference type="Proteomes" id="UP000004605">
    <property type="component" value="Unassembled WGS sequence"/>
</dbReference>